<feature type="compositionally biased region" description="Basic and acidic residues" evidence="1">
    <location>
        <begin position="65"/>
        <end position="77"/>
    </location>
</feature>
<organism evidence="2">
    <name type="scientific">Davidia involucrata</name>
    <name type="common">Dove tree</name>
    <dbReference type="NCBI Taxonomy" id="16924"/>
    <lineage>
        <taxon>Eukaryota</taxon>
        <taxon>Viridiplantae</taxon>
        <taxon>Streptophyta</taxon>
        <taxon>Embryophyta</taxon>
        <taxon>Tracheophyta</taxon>
        <taxon>Spermatophyta</taxon>
        <taxon>Magnoliopsida</taxon>
        <taxon>eudicotyledons</taxon>
        <taxon>Gunneridae</taxon>
        <taxon>Pentapetalae</taxon>
        <taxon>asterids</taxon>
        <taxon>Cornales</taxon>
        <taxon>Nyssaceae</taxon>
        <taxon>Davidia</taxon>
    </lineage>
</organism>
<evidence type="ECO:0000313" key="2">
    <source>
        <dbReference type="EMBL" id="MPA56360.1"/>
    </source>
</evidence>
<reference evidence="2" key="1">
    <citation type="submission" date="2019-08" db="EMBL/GenBank/DDBJ databases">
        <title>Reference gene set and small RNA set construction with multiple tissues from Davidia involucrata Baill.</title>
        <authorList>
            <person name="Yang H."/>
            <person name="Zhou C."/>
            <person name="Li G."/>
            <person name="Wang J."/>
            <person name="Gao P."/>
            <person name="Wang M."/>
            <person name="Wang R."/>
            <person name="Zhao Y."/>
        </authorList>
    </citation>
    <scope>NUCLEOTIDE SEQUENCE</scope>
    <source>
        <tissue evidence="2">Mixed with DoveR01_LX</tissue>
    </source>
</reference>
<protein>
    <submittedName>
        <fullName evidence="2">Putative Alpha/beta-Hydrolases superfamily protein</fullName>
        <ecNumber evidence="2">3.1.1.-</ecNumber>
    </submittedName>
</protein>
<proteinExistence type="predicted"/>
<dbReference type="PANTHER" id="PTHR47418">
    <property type="entry name" value="ALPHA/BETA-HYDROLASES SUPERFAMILY PROTEIN"/>
    <property type="match status" value="1"/>
</dbReference>
<dbReference type="EC" id="3.1.1.-" evidence="2"/>
<name>A0A5B7AI17_DAVIN</name>
<accession>A0A5B7AI17</accession>
<feature type="region of interest" description="Disordered" evidence="1">
    <location>
        <begin position="52"/>
        <end position="86"/>
    </location>
</feature>
<dbReference type="EMBL" id="GHES01025801">
    <property type="protein sequence ID" value="MPA56360.1"/>
    <property type="molecule type" value="Transcribed_RNA"/>
</dbReference>
<dbReference type="GO" id="GO:0016787">
    <property type="term" value="F:hydrolase activity"/>
    <property type="evidence" value="ECO:0007669"/>
    <property type="project" value="UniProtKB-KW"/>
</dbReference>
<sequence>MASLSSMRRSLHNIYFRINLLNEQVSYQRFVYNVNRYQSQWSKAEKVETDVLKKPKDASQVPARPKVDKKIGNDSEIGKYNSDDDDLSDNKWKPELAWITKALEPALQLCRWALPTGNGIGSKFPPSSRSVSEIIASIQRSKLGLQDWSLSDLTIGLYLIYLRQASANPFEDVKGIQITSDLISSYQMKVS</sequence>
<dbReference type="AlphaFoldDB" id="A0A5B7AI17"/>
<gene>
    <name evidence="2" type="ORF">Din_025801</name>
</gene>
<keyword evidence="2" id="KW-0378">Hydrolase</keyword>
<evidence type="ECO:0000256" key="1">
    <source>
        <dbReference type="SAM" id="MobiDB-lite"/>
    </source>
</evidence>